<organism evidence="1 2">
    <name type="scientific">Thermosipho melanesiensis</name>
    <dbReference type="NCBI Taxonomy" id="46541"/>
    <lineage>
        <taxon>Bacteria</taxon>
        <taxon>Thermotogati</taxon>
        <taxon>Thermotogota</taxon>
        <taxon>Thermotogae</taxon>
        <taxon>Thermotogales</taxon>
        <taxon>Fervidobacteriaceae</taxon>
        <taxon>Thermosipho</taxon>
    </lineage>
</organism>
<gene>
    <name evidence="1" type="ORF">BW47_02430</name>
</gene>
<accession>A0ABM6GDA5</accession>
<dbReference type="EMBL" id="CP007389">
    <property type="protein sequence ID" value="APT73484.1"/>
    <property type="molecule type" value="Genomic_DNA"/>
</dbReference>
<evidence type="ECO:0000313" key="1">
    <source>
        <dbReference type="EMBL" id="APT73484.1"/>
    </source>
</evidence>
<protein>
    <submittedName>
        <fullName evidence="1">Uncharacterized protein</fullName>
    </submittedName>
</protein>
<dbReference type="Proteomes" id="UP000185490">
    <property type="component" value="Chromosome"/>
</dbReference>
<dbReference type="RefSeq" id="WP_012056676.1">
    <property type="nucleotide sequence ID" value="NZ_CP007389.1"/>
</dbReference>
<evidence type="ECO:0000313" key="2">
    <source>
        <dbReference type="Proteomes" id="UP000185490"/>
    </source>
</evidence>
<name>A0ABM6GDA5_9BACT</name>
<proteinExistence type="predicted"/>
<reference evidence="1 2" key="1">
    <citation type="submission" date="2014-02" db="EMBL/GenBank/DDBJ databases">
        <title>Diversity of Thermotogales isolates from hydrothermal vents.</title>
        <authorList>
            <person name="Haverkamp T.H.A."/>
            <person name="Lossouarn J."/>
            <person name="Geslin C."/>
            <person name="Nesbo C.L."/>
        </authorList>
    </citation>
    <scope>NUCLEOTIDE SEQUENCE [LARGE SCALE GENOMIC DNA]</scope>
    <source>
        <strain evidence="1 2">431</strain>
    </source>
</reference>
<keyword evidence="2" id="KW-1185">Reference proteome</keyword>
<sequence length="588" mass="69100">MVKKITIFLLLLSSLSPSKVLVHSKYNLKIDTNAFESENFVVISILSVEKESLSREVISYIKNENGNYIRYNGNFYYTSDNNKYRLVGEKFVKDENGPYVYASEFFWARNEKQRYILSDFYKKIVTKEKLERFVISGYLIEIDSSNFYILSFTPFVFYVRDFNEVEKKILTIQKNENHFSVDKYDIVVNFINTPSKLKSFILSKLQEDDRYNIYDREYLEELLKDISLKDALKGINIKFRTPNYVINIDTVEFLNDKFQKDYMIFLKNDMNGQFLITGEKVEVGRFYQKENDAYILDKEKGKYVKVLNYPWRKERFKYASEFYDISLKKGEGYTNYYLTILLNVIDVESAKIVYSNILDKNIEFPQFSYSLHGTFQNSEIEKLNNLFLSLSEDVKEKLRKVFYLTSVVKDVDGLNVFLYDGKNIGIKEGQIFRIFDNHFTQGYLKVKSVEWNESSGNVFYLIGEINKFNLASESFHYPSRIGISFTLNNLLELGAKIKFLDLYGFENFSFLFGITYKELYVGFSKRFSFIDTSLKVYYNSLTDNMSFDIGIFLTSFSRISLFNSSGNGIFIGYNLTKQKISFGYELGL</sequence>